<name>A0A9P5YQU9_9AGAR</name>
<gene>
    <name evidence="2" type="ORF">BDN70DRAFT_937433</name>
</gene>
<accession>A0A9P5YQU9</accession>
<evidence type="ECO:0000256" key="1">
    <source>
        <dbReference type="SAM" id="MobiDB-lite"/>
    </source>
</evidence>
<sequence length="184" mass="20002">MQSHTIPSSFRELRVPSPQPLHMHGAFLHIAFSHGIKAPLPTTTLDLATIWHIRNPFGSSSALFNVLSPLGHPHRATHVNGHTITVRDPQRHRPSIRIALPLVPLTQLNARMREISLVLSSALLSSRLLSTPVSTSHSCPGSTYLPPILRTPEPCSVSLPENGQCESPLDQSLPSDKNALTVPA</sequence>
<organism evidence="2 3">
    <name type="scientific">Pholiota conissans</name>
    <dbReference type="NCBI Taxonomy" id="109636"/>
    <lineage>
        <taxon>Eukaryota</taxon>
        <taxon>Fungi</taxon>
        <taxon>Dikarya</taxon>
        <taxon>Basidiomycota</taxon>
        <taxon>Agaricomycotina</taxon>
        <taxon>Agaricomycetes</taxon>
        <taxon>Agaricomycetidae</taxon>
        <taxon>Agaricales</taxon>
        <taxon>Agaricineae</taxon>
        <taxon>Strophariaceae</taxon>
        <taxon>Pholiota</taxon>
    </lineage>
</organism>
<proteinExistence type="predicted"/>
<keyword evidence="3" id="KW-1185">Reference proteome</keyword>
<reference evidence="2" key="1">
    <citation type="submission" date="2020-11" db="EMBL/GenBank/DDBJ databases">
        <authorList>
            <consortium name="DOE Joint Genome Institute"/>
            <person name="Ahrendt S."/>
            <person name="Riley R."/>
            <person name="Andreopoulos W."/>
            <person name="Labutti K."/>
            <person name="Pangilinan J."/>
            <person name="Ruiz-Duenas F.J."/>
            <person name="Barrasa J.M."/>
            <person name="Sanchez-Garcia M."/>
            <person name="Camarero S."/>
            <person name="Miyauchi S."/>
            <person name="Serrano A."/>
            <person name="Linde D."/>
            <person name="Babiker R."/>
            <person name="Drula E."/>
            <person name="Ayuso-Fernandez I."/>
            <person name="Pacheco R."/>
            <person name="Padilla G."/>
            <person name="Ferreira P."/>
            <person name="Barriuso J."/>
            <person name="Kellner H."/>
            <person name="Castanera R."/>
            <person name="Alfaro M."/>
            <person name="Ramirez L."/>
            <person name="Pisabarro A.G."/>
            <person name="Kuo A."/>
            <person name="Tritt A."/>
            <person name="Lipzen A."/>
            <person name="He G."/>
            <person name="Yan M."/>
            <person name="Ng V."/>
            <person name="Cullen D."/>
            <person name="Martin F."/>
            <person name="Rosso M.-N."/>
            <person name="Henrissat B."/>
            <person name="Hibbett D."/>
            <person name="Martinez A.T."/>
            <person name="Grigoriev I.V."/>
        </authorList>
    </citation>
    <scope>NUCLEOTIDE SEQUENCE</scope>
    <source>
        <strain evidence="2">CIRM-BRFM 674</strain>
    </source>
</reference>
<protein>
    <submittedName>
        <fullName evidence="2">Uncharacterized protein</fullName>
    </submittedName>
</protein>
<comment type="caution">
    <text evidence="2">The sequence shown here is derived from an EMBL/GenBank/DDBJ whole genome shotgun (WGS) entry which is preliminary data.</text>
</comment>
<dbReference type="AlphaFoldDB" id="A0A9P5YQU9"/>
<evidence type="ECO:0000313" key="2">
    <source>
        <dbReference type="EMBL" id="KAF9473441.1"/>
    </source>
</evidence>
<dbReference type="EMBL" id="MU155442">
    <property type="protein sequence ID" value="KAF9473441.1"/>
    <property type="molecule type" value="Genomic_DNA"/>
</dbReference>
<dbReference type="Proteomes" id="UP000807469">
    <property type="component" value="Unassembled WGS sequence"/>
</dbReference>
<evidence type="ECO:0000313" key="3">
    <source>
        <dbReference type="Proteomes" id="UP000807469"/>
    </source>
</evidence>
<feature type="compositionally biased region" description="Polar residues" evidence="1">
    <location>
        <begin position="159"/>
        <end position="175"/>
    </location>
</feature>
<feature type="region of interest" description="Disordered" evidence="1">
    <location>
        <begin position="159"/>
        <end position="184"/>
    </location>
</feature>